<accession>A0A1J4NE01</accession>
<dbReference type="Pfam" id="PF03960">
    <property type="entry name" value="ArsC"/>
    <property type="match status" value="1"/>
</dbReference>
<comment type="similarity">
    <text evidence="1">Belongs to the ArsC family.</text>
</comment>
<sequence length="116" mass="13452">MDQITVYEKPTCTTCRNLFVLLKEEGIDFEKVDYHVLGLRAEEVKDILAKTGLSARDVLRKREPVYKELDLGNRDLSEDELVDLMVKHPELMQRPIVLKGDRGVLARPIEKVRELF</sequence>
<proteinExistence type="inferred from homology"/>
<gene>
    <name evidence="2" type="ORF">UG56_000790</name>
</gene>
<dbReference type="STRING" id="1844.UG56_000790"/>
<dbReference type="PANTHER" id="PTHR30041:SF4">
    <property type="entry name" value="ARSENATE REDUCTASE"/>
    <property type="match status" value="1"/>
</dbReference>
<dbReference type="RefSeq" id="WP_045547187.1">
    <property type="nucleotide sequence ID" value="NZ_JZDQ02000001.1"/>
</dbReference>
<dbReference type="EMBL" id="JZDQ02000001">
    <property type="protein sequence ID" value="OIJ28800.1"/>
    <property type="molecule type" value="Genomic_DNA"/>
</dbReference>
<evidence type="ECO:0000256" key="1">
    <source>
        <dbReference type="PROSITE-ProRule" id="PRU01282"/>
    </source>
</evidence>
<evidence type="ECO:0000313" key="3">
    <source>
        <dbReference type="Proteomes" id="UP000033772"/>
    </source>
</evidence>
<dbReference type="PROSITE" id="PS51353">
    <property type="entry name" value="ARSC"/>
    <property type="match status" value="1"/>
</dbReference>
<evidence type="ECO:0000313" key="2">
    <source>
        <dbReference type="EMBL" id="OIJ28800.1"/>
    </source>
</evidence>
<dbReference type="InterPro" id="IPR006660">
    <property type="entry name" value="Arsenate_reductase-like"/>
</dbReference>
<dbReference type="PANTHER" id="PTHR30041">
    <property type="entry name" value="ARSENATE REDUCTASE"/>
    <property type="match status" value="1"/>
</dbReference>
<comment type="caution">
    <text evidence="2">The sequence shown here is derived from an EMBL/GenBank/DDBJ whole genome shotgun (WGS) entry which is preliminary data.</text>
</comment>
<dbReference type="AlphaFoldDB" id="A0A1J4NE01"/>
<dbReference type="SUPFAM" id="SSF52833">
    <property type="entry name" value="Thioredoxin-like"/>
    <property type="match status" value="1"/>
</dbReference>
<dbReference type="InterPro" id="IPR036249">
    <property type="entry name" value="Thioredoxin-like_sf"/>
</dbReference>
<protein>
    <submittedName>
        <fullName evidence="2">Arsenate reductase</fullName>
    </submittedName>
</protein>
<keyword evidence="3" id="KW-1185">Reference proteome</keyword>
<dbReference type="OrthoDB" id="9790554at2"/>
<dbReference type="Proteomes" id="UP000033772">
    <property type="component" value="Unassembled WGS sequence"/>
</dbReference>
<reference evidence="2" key="1">
    <citation type="submission" date="2016-10" db="EMBL/GenBank/DDBJ databases">
        <title>Draft Genome Sequence of Nocardioides luteus Strain BAFB, an Alkane-Degrading Bacterium Isolated from JP-7 Polluted Soil.</title>
        <authorList>
            <person name="Brown L."/>
            <person name="Ruiz O.N."/>
            <person name="Gunasekera T."/>
        </authorList>
    </citation>
    <scope>NUCLEOTIDE SEQUENCE [LARGE SCALE GENOMIC DNA]</scope>
    <source>
        <strain evidence="2">BAFB</strain>
    </source>
</reference>
<organism evidence="2 3">
    <name type="scientific">Nocardioides luteus</name>
    <dbReference type="NCBI Taxonomy" id="1844"/>
    <lineage>
        <taxon>Bacteria</taxon>
        <taxon>Bacillati</taxon>
        <taxon>Actinomycetota</taxon>
        <taxon>Actinomycetes</taxon>
        <taxon>Propionibacteriales</taxon>
        <taxon>Nocardioidaceae</taxon>
        <taxon>Nocardioides</taxon>
    </lineage>
</organism>
<dbReference type="Gene3D" id="3.40.30.10">
    <property type="entry name" value="Glutaredoxin"/>
    <property type="match status" value="1"/>
</dbReference>
<name>A0A1J4NE01_9ACTN</name>